<protein>
    <submittedName>
        <fullName evidence="1">Uncharacterized protein</fullName>
    </submittedName>
</protein>
<dbReference type="AlphaFoldDB" id="A0A5Q4YVW4"/>
<evidence type="ECO:0000313" key="1">
    <source>
        <dbReference type="EMBL" id="VVD32565.1"/>
    </source>
</evidence>
<name>A0A5Q4YVW4_9BURK</name>
<dbReference type="KEGG" id="pdio:PDMSB3_1274.1"/>
<proteinExistence type="predicted"/>
<dbReference type="Gene3D" id="3.40.190.10">
    <property type="entry name" value="Periplasmic binding protein-like II"/>
    <property type="match status" value="1"/>
</dbReference>
<dbReference type="EMBL" id="LR699554">
    <property type="protein sequence ID" value="VVD32565.1"/>
    <property type="molecule type" value="Genomic_DNA"/>
</dbReference>
<reference evidence="1 2" key="1">
    <citation type="submission" date="2019-08" db="EMBL/GenBank/DDBJ databases">
        <authorList>
            <person name="Herpell B J."/>
        </authorList>
    </citation>
    <scope>NUCLEOTIDE SEQUENCE [LARGE SCALE GENOMIC DNA]</scope>
    <source>
        <strain evidence="2">Msb3</strain>
    </source>
</reference>
<evidence type="ECO:0000313" key="2">
    <source>
        <dbReference type="Proteomes" id="UP000325811"/>
    </source>
</evidence>
<organism evidence="1 2">
    <name type="scientific">Paraburkholderia dioscoreae</name>
    <dbReference type="NCBI Taxonomy" id="2604047"/>
    <lineage>
        <taxon>Bacteria</taxon>
        <taxon>Pseudomonadati</taxon>
        <taxon>Pseudomonadota</taxon>
        <taxon>Betaproteobacteria</taxon>
        <taxon>Burkholderiales</taxon>
        <taxon>Burkholderiaceae</taxon>
        <taxon>Paraburkholderia</taxon>
    </lineage>
</organism>
<keyword evidence="2" id="KW-1185">Reference proteome</keyword>
<accession>A0A5Q4YVW4</accession>
<gene>
    <name evidence="1" type="ORF">PDMSB3_1274</name>
</gene>
<dbReference type="Proteomes" id="UP000325811">
    <property type="component" value="Chromosome II"/>
</dbReference>
<sequence length="55" mass="6003">MQSLRTARAASTDEIVRSQQIVADAFYGANLIPQKITVKDSVWQNREVAAALAAK</sequence>